<organism evidence="3 4">
    <name type="scientific">Albula goreensis</name>
    <dbReference type="NCBI Taxonomy" id="1534307"/>
    <lineage>
        <taxon>Eukaryota</taxon>
        <taxon>Metazoa</taxon>
        <taxon>Chordata</taxon>
        <taxon>Craniata</taxon>
        <taxon>Vertebrata</taxon>
        <taxon>Euteleostomi</taxon>
        <taxon>Actinopterygii</taxon>
        <taxon>Neopterygii</taxon>
        <taxon>Teleostei</taxon>
        <taxon>Albuliformes</taxon>
        <taxon>Albulidae</taxon>
        <taxon>Albula</taxon>
    </lineage>
</organism>
<sequence length="438" mass="48537">MIHWSKTKSLTGTTLTRHFRIAAANSMQSVDRGTSPQPQVLSLGHNDATRLLEVYVTRSLSLNDGRAGDRQSGVKSRKWVTLADRKRRIRRYSSDSSVHLRPNEGEDAIGPFEPVSMENPSTTPVHVPADHPTDVPRGTPMASHLESSTEYEQDGKSSKKGAKKSKKPSFLKSILNIFSRKGVQKKEERKSSSPDRAGPLIPPDVSSSGANQASPQARRSLKRKLSRRFSLRNRGVDEVKNRSLRKPNSLDLSKTVHVAGAVSVEPTSLYYEKVSEELEKIVKEVKNSPTDEGHKIFDQGSESMSRVTAEEAEVMEKIINLIKQQGDAIEEELKLNECNGISSFFQRLSYGSFRQLADFYIETGTPSQLPEGTVTAPELVKFAFTLDFTAKVAGLSSQTLGRIMGFGNQYLQDRFTQMSVAHMPESQQQAGQDSSDPD</sequence>
<evidence type="ECO:0000313" key="4">
    <source>
        <dbReference type="Proteomes" id="UP000829720"/>
    </source>
</evidence>
<dbReference type="EMBL" id="JAERUA010000014">
    <property type="protein sequence ID" value="KAI1890607.1"/>
    <property type="molecule type" value="Genomic_DNA"/>
</dbReference>
<name>A0A8T3D4V1_9TELE</name>
<proteinExistence type="predicted"/>
<dbReference type="GO" id="GO:0006915">
    <property type="term" value="P:apoptotic process"/>
    <property type="evidence" value="ECO:0007669"/>
    <property type="project" value="UniProtKB-KW"/>
</dbReference>
<comment type="caution">
    <text evidence="3">The sequence shown here is derived from an EMBL/GenBank/DDBJ whole genome shotgun (WGS) entry which is preliminary data.</text>
</comment>
<reference evidence="3" key="1">
    <citation type="submission" date="2021-01" db="EMBL/GenBank/DDBJ databases">
        <authorList>
            <person name="Zahm M."/>
            <person name="Roques C."/>
            <person name="Cabau C."/>
            <person name="Klopp C."/>
            <person name="Donnadieu C."/>
            <person name="Jouanno E."/>
            <person name="Lampietro C."/>
            <person name="Louis A."/>
            <person name="Herpin A."/>
            <person name="Echchiki A."/>
            <person name="Berthelot C."/>
            <person name="Parey E."/>
            <person name="Roest-Crollius H."/>
            <person name="Braasch I."/>
            <person name="Postlethwait J."/>
            <person name="Bobe J."/>
            <person name="Montfort J."/>
            <person name="Bouchez O."/>
            <person name="Begum T."/>
            <person name="Mejri S."/>
            <person name="Adams A."/>
            <person name="Chen W.-J."/>
            <person name="Guiguen Y."/>
        </authorList>
    </citation>
    <scope>NUCLEOTIDE SEQUENCE</scope>
    <source>
        <tissue evidence="3">Blood</tissue>
    </source>
</reference>
<dbReference type="PANTHER" id="PTHR14965">
    <property type="entry name" value="SI:CH73-248E21.1"/>
    <property type="match status" value="1"/>
</dbReference>
<evidence type="ECO:0008006" key="5">
    <source>
        <dbReference type="Google" id="ProtNLM"/>
    </source>
</evidence>
<gene>
    <name evidence="3" type="ORF">AGOR_G00155410</name>
</gene>
<protein>
    <recommendedName>
        <fullName evidence="5">Apoptosis facilitator Bcl-2-like protein 14</fullName>
    </recommendedName>
</protein>
<evidence type="ECO:0000313" key="3">
    <source>
        <dbReference type="EMBL" id="KAI1890607.1"/>
    </source>
</evidence>
<feature type="compositionally biased region" description="Basic residues" evidence="2">
    <location>
        <begin position="158"/>
        <end position="167"/>
    </location>
</feature>
<dbReference type="OrthoDB" id="9836802at2759"/>
<dbReference type="Proteomes" id="UP000829720">
    <property type="component" value="Unassembled WGS sequence"/>
</dbReference>
<feature type="region of interest" description="Disordered" evidence="2">
    <location>
        <begin position="92"/>
        <end position="167"/>
    </location>
</feature>
<dbReference type="PANTHER" id="PTHR14965:SF9">
    <property type="entry name" value="APOPTOSIS FACILITATOR BCL-2-LIKE PROTEIN 14"/>
    <property type="match status" value="1"/>
</dbReference>
<feature type="compositionally biased region" description="Basic residues" evidence="2">
    <location>
        <begin position="219"/>
        <end position="231"/>
    </location>
</feature>
<dbReference type="GO" id="GO:2001236">
    <property type="term" value="P:regulation of extrinsic apoptotic signaling pathway"/>
    <property type="evidence" value="ECO:0007669"/>
    <property type="project" value="TreeGrafter"/>
</dbReference>
<feature type="compositionally biased region" description="Polar residues" evidence="2">
    <location>
        <begin position="205"/>
        <end position="217"/>
    </location>
</feature>
<evidence type="ECO:0000256" key="1">
    <source>
        <dbReference type="ARBA" id="ARBA00022703"/>
    </source>
</evidence>
<keyword evidence="4" id="KW-1185">Reference proteome</keyword>
<dbReference type="AlphaFoldDB" id="A0A8T3D4V1"/>
<evidence type="ECO:0000256" key="2">
    <source>
        <dbReference type="SAM" id="MobiDB-lite"/>
    </source>
</evidence>
<keyword evidence="1" id="KW-0053">Apoptosis</keyword>
<accession>A0A8T3D4V1</accession>
<feature type="region of interest" description="Disordered" evidence="2">
    <location>
        <begin position="181"/>
        <end position="234"/>
    </location>
</feature>
<feature type="compositionally biased region" description="Basic and acidic residues" evidence="2">
    <location>
        <begin position="184"/>
        <end position="193"/>
    </location>
</feature>